<name>A0A6A6U8P3_9PEZI</name>
<gene>
    <name evidence="1" type="ORF">BT63DRAFT_279794</name>
</gene>
<sequence length="105" mass="11978">MRSKKKPTSCLSLLLEISSCSIIEMLLTHQSLGMIYGIHIDPLKYQMVISLGLEMSNAEDGDVYGVLRIVLISSPCAMLNDAMYAILEPRRRSPIDQWQKRWCYV</sequence>
<proteinExistence type="predicted"/>
<dbReference type="AlphaFoldDB" id="A0A6A6U8P3"/>
<accession>A0A6A6U8P3</accession>
<dbReference type="EMBL" id="MU004236">
    <property type="protein sequence ID" value="KAF2668542.1"/>
    <property type="molecule type" value="Genomic_DNA"/>
</dbReference>
<evidence type="ECO:0000313" key="2">
    <source>
        <dbReference type="Proteomes" id="UP000799302"/>
    </source>
</evidence>
<keyword evidence="2" id="KW-1185">Reference proteome</keyword>
<reference evidence="1" key="1">
    <citation type="journal article" date="2020" name="Stud. Mycol.">
        <title>101 Dothideomycetes genomes: a test case for predicting lifestyles and emergence of pathogens.</title>
        <authorList>
            <person name="Haridas S."/>
            <person name="Albert R."/>
            <person name="Binder M."/>
            <person name="Bloem J."/>
            <person name="Labutti K."/>
            <person name="Salamov A."/>
            <person name="Andreopoulos B."/>
            <person name="Baker S."/>
            <person name="Barry K."/>
            <person name="Bills G."/>
            <person name="Bluhm B."/>
            <person name="Cannon C."/>
            <person name="Castanera R."/>
            <person name="Culley D."/>
            <person name="Daum C."/>
            <person name="Ezra D."/>
            <person name="Gonzalez J."/>
            <person name="Henrissat B."/>
            <person name="Kuo A."/>
            <person name="Liang C."/>
            <person name="Lipzen A."/>
            <person name="Lutzoni F."/>
            <person name="Magnuson J."/>
            <person name="Mondo S."/>
            <person name="Nolan M."/>
            <person name="Ohm R."/>
            <person name="Pangilinan J."/>
            <person name="Park H.-J."/>
            <person name="Ramirez L."/>
            <person name="Alfaro M."/>
            <person name="Sun H."/>
            <person name="Tritt A."/>
            <person name="Yoshinaga Y."/>
            <person name="Zwiers L.-H."/>
            <person name="Turgeon B."/>
            <person name="Goodwin S."/>
            <person name="Spatafora J."/>
            <person name="Crous P."/>
            <person name="Grigoriev I."/>
        </authorList>
    </citation>
    <scope>NUCLEOTIDE SEQUENCE</scope>
    <source>
        <strain evidence="1">CBS 115976</strain>
    </source>
</reference>
<protein>
    <submittedName>
        <fullName evidence="1">Uncharacterized protein</fullName>
    </submittedName>
</protein>
<organism evidence="1 2">
    <name type="scientific">Microthyrium microscopicum</name>
    <dbReference type="NCBI Taxonomy" id="703497"/>
    <lineage>
        <taxon>Eukaryota</taxon>
        <taxon>Fungi</taxon>
        <taxon>Dikarya</taxon>
        <taxon>Ascomycota</taxon>
        <taxon>Pezizomycotina</taxon>
        <taxon>Dothideomycetes</taxon>
        <taxon>Dothideomycetes incertae sedis</taxon>
        <taxon>Microthyriales</taxon>
        <taxon>Microthyriaceae</taxon>
        <taxon>Microthyrium</taxon>
    </lineage>
</organism>
<evidence type="ECO:0000313" key="1">
    <source>
        <dbReference type="EMBL" id="KAF2668542.1"/>
    </source>
</evidence>
<dbReference type="Proteomes" id="UP000799302">
    <property type="component" value="Unassembled WGS sequence"/>
</dbReference>